<dbReference type="InterPro" id="IPR032720">
    <property type="entry name" value="Cys_rich_CWC"/>
</dbReference>
<protein>
    <submittedName>
        <fullName evidence="1">Cysteine-rich CWC family protein</fullName>
    </submittedName>
</protein>
<comment type="caution">
    <text evidence="1">The sequence shown here is derived from an EMBL/GenBank/DDBJ whole genome shotgun (WGS) entry which is preliminary data.</text>
</comment>
<evidence type="ECO:0000313" key="2">
    <source>
        <dbReference type="Proteomes" id="UP000679220"/>
    </source>
</evidence>
<organism evidence="1 2">
    <name type="scientific">Carboxylicivirga sediminis</name>
    <dbReference type="NCBI Taxonomy" id="2006564"/>
    <lineage>
        <taxon>Bacteria</taxon>
        <taxon>Pseudomonadati</taxon>
        <taxon>Bacteroidota</taxon>
        <taxon>Bacteroidia</taxon>
        <taxon>Marinilabiliales</taxon>
        <taxon>Marinilabiliaceae</taxon>
        <taxon>Carboxylicivirga</taxon>
    </lineage>
</organism>
<name>A0A941F104_9BACT</name>
<dbReference type="Pfam" id="PF14375">
    <property type="entry name" value="Cys_rich_CWC"/>
    <property type="match status" value="1"/>
</dbReference>
<dbReference type="AlphaFoldDB" id="A0A941F104"/>
<proteinExistence type="predicted"/>
<sequence>MKDIGVITKVCPRCGAEFFCHAEADSPCWCNEYIVTGENLKVLGEKYKGCLCPDCLKLYGQKRK</sequence>
<evidence type="ECO:0000313" key="1">
    <source>
        <dbReference type="EMBL" id="MBR8534444.1"/>
    </source>
</evidence>
<reference evidence="1" key="1">
    <citation type="journal article" date="2018" name="Int. J. Syst. Evol. Microbiol.">
        <title>Carboxylicivirga sediminis sp. nov., isolated from coastal sediment.</title>
        <authorList>
            <person name="Wang F.Q."/>
            <person name="Ren L.H."/>
            <person name="Zou R.J."/>
            <person name="Sun Y.Z."/>
            <person name="Liu X.J."/>
            <person name="Jiang F."/>
            <person name="Liu L.J."/>
        </authorList>
    </citation>
    <scope>NUCLEOTIDE SEQUENCE</scope>
    <source>
        <strain evidence="1">JR1</strain>
    </source>
</reference>
<accession>A0A941F104</accession>
<gene>
    <name evidence="1" type="ORF">KDU71_02650</name>
</gene>
<reference evidence="1" key="2">
    <citation type="submission" date="2021-04" db="EMBL/GenBank/DDBJ databases">
        <authorList>
            <person name="Zhang T."/>
            <person name="Zhang Y."/>
            <person name="Lu D."/>
            <person name="Zuo D."/>
            <person name="Du Z."/>
        </authorList>
    </citation>
    <scope>NUCLEOTIDE SEQUENCE</scope>
    <source>
        <strain evidence="1">JR1</strain>
    </source>
</reference>
<dbReference type="EMBL" id="JAGTAR010000002">
    <property type="protein sequence ID" value="MBR8534444.1"/>
    <property type="molecule type" value="Genomic_DNA"/>
</dbReference>
<dbReference type="Proteomes" id="UP000679220">
    <property type="component" value="Unassembled WGS sequence"/>
</dbReference>
<dbReference type="RefSeq" id="WP_212188347.1">
    <property type="nucleotide sequence ID" value="NZ_JAGTAR010000002.1"/>
</dbReference>
<keyword evidence="2" id="KW-1185">Reference proteome</keyword>